<dbReference type="InterPro" id="IPR002975">
    <property type="entry name" value="Fungi_Gprotein_alpha"/>
</dbReference>
<feature type="binding site" evidence="5">
    <location>
        <begin position="164"/>
        <end position="165"/>
    </location>
    <ligand>
        <name>GTP</name>
        <dbReference type="ChEBI" id="CHEBI:37565"/>
    </ligand>
</feature>
<evidence type="ECO:0000256" key="4">
    <source>
        <dbReference type="ARBA" id="ARBA00023224"/>
    </source>
</evidence>
<dbReference type="InterPro" id="IPR001019">
    <property type="entry name" value="Gprotein_alpha_su"/>
</dbReference>
<organism evidence="7 8">
    <name type="scientific">Anaeromyces robustus</name>
    <dbReference type="NCBI Taxonomy" id="1754192"/>
    <lineage>
        <taxon>Eukaryota</taxon>
        <taxon>Fungi</taxon>
        <taxon>Fungi incertae sedis</taxon>
        <taxon>Chytridiomycota</taxon>
        <taxon>Chytridiomycota incertae sedis</taxon>
        <taxon>Neocallimastigomycetes</taxon>
        <taxon>Neocallimastigales</taxon>
        <taxon>Neocallimastigaceae</taxon>
        <taxon>Anaeromyces</taxon>
    </lineage>
</organism>
<sequence length="367" mass="42925">MGLCQGRLYDPPTKDEIRRNKEINSLIKKERKQIKRELSSTYKILLLGPADAGKSTVLKQFRYIYSNGIGEEERKTYRPSIIWNTVESMHQMIEALNQYPYTYEMEESENYSRFISKEIYNVLNDDQENPKVPKEFIKAIRFLWNKEPAIKKVFKKRNEYNLIDSAEYFLNDVERVLADDYIPTKDDVLLCRSMTKKIQEVDIVITRITYRIYDVGGHKSLRCQWADYFDDVTAIIFIVSLSSYDQNMVENPEMNQINDALGLFQTIIRLPQFEATSLILFLSKIDLFKNKLKNSPIENFFPDYQGGQDYTKAITYFGGKFISLNKNQDKQIYTHLTWATDTNSMKVVFGVVTETVRMGNLKSAGLY</sequence>
<keyword evidence="1 6" id="KW-0479">Metal-binding</keyword>
<dbReference type="GO" id="GO:0005737">
    <property type="term" value="C:cytoplasm"/>
    <property type="evidence" value="ECO:0007669"/>
    <property type="project" value="TreeGrafter"/>
</dbReference>
<keyword evidence="3 5" id="KW-0342">GTP-binding</keyword>
<gene>
    <name evidence="7" type="ORF">BCR32DRAFT_268240</name>
</gene>
<evidence type="ECO:0000256" key="3">
    <source>
        <dbReference type="ARBA" id="ARBA00023134"/>
    </source>
</evidence>
<dbReference type="PANTHER" id="PTHR10218">
    <property type="entry name" value="GTP-BINDING PROTEIN ALPHA SUBUNIT"/>
    <property type="match status" value="1"/>
</dbReference>
<dbReference type="Gene3D" id="3.40.50.300">
    <property type="entry name" value="P-loop containing nucleotide triphosphate hydrolases"/>
    <property type="match status" value="1"/>
</dbReference>
<name>A0A1Y1X6R4_9FUNG</name>
<dbReference type="GO" id="GO:0005525">
    <property type="term" value="F:GTP binding"/>
    <property type="evidence" value="ECO:0007669"/>
    <property type="project" value="UniProtKB-KW"/>
</dbReference>
<dbReference type="STRING" id="1754192.A0A1Y1X6R4"/>
<evidence type="ECO:0000256" key="2">
    <source>
        <dbReference type="ARBA" id="ARBA00022741"/>
    </source>
</evidence>
<dbReference type="PRINTS" id="PR00318">
    <property type="entry name" value="GPROTEINA"/>
</dbReference>
<dbReference type="InterPro" id="IPR027417">
    <property type="entry name" value="P-loop_NTPase"/>
</dbReference>
<dbReference type="InterPro" id="IPR011025">
    <property type="entry name" value="GproteinA_insert"/>
</dbReference>
<keyword evidence="4" id="KW-0807">Transducer</keyword>
<dbReference type="GO" id="GO:0031683">
    <property type="term" value="F:G-protein beta/gamma-subunit complex binding"/>
    <property type="evidence" value="ECO:0007669"/>
    <property type="project" value="InterPro"/>
</dbReference>
<feature type="binding site" evidence="6">
    <location>
        <position position="195"/>
    </location>
    <ligand>
        <name>Mg(2+)</name>
        <dbReference type="ChEBI" id="CHEBI:18420"/>
    </ligand>
</feature>
<dbReference type="FunFam" id="3.40.50.300:FF:000692">
    <property type="entry name" value="Guanine nucleotide-binding protein subunit alpha"/>
    <property type="match status" value="1"/>
</dbReference>
<reference evidence="7 8" key="1">
    <citation type="submission" date="2016-08" db="EMBL/GenBank/DDBJ databases">
        <title>A Parts List for Fungal Cellulosomes Revealed by Comparative Genomics.</title>
        <authorList>
            <consortium name="DOE Joint Genome Institute"/>
            <person name="Haitjema C.H."/>
            <person name="Gilmore S.P."/>
            <person name="Henske J.K."/>
            <person name="Solomon K.V."/>
            <person name="De Groot R."/>
            <person name="Kuo A."/>
            <person name="Mondo S.J."/>
            <person name="Salamov A.A."/>
            <person name="Labutti K."/>
            <person name="Zhao Z."/>
            <person name="Chiniquy J."/>
            <person name="Barry K."/>
            <person name="Brewer H.M."/>
            <person name="Purvine S.O."/>
            <person name="Wright A.T."/>
            <person name="Boxma B."/>
            <person name="Van Alen T."/>
            <person name="Hackstein J.H."/>
            <person name="Baker S.E."/>
            <person name="Grigoriev I.V."/>
            <person name="O'Malley M.A."/>
        </authorList>
    </citation>
    <scope>NUCLEOTIDE SEQUENCE [LARGE SCALE GENOMIC DNA]</scope>
    <source>
        <strain evidence="7 8">S4</strain>
    </source>
</reference>
<dbReference type="OrthoDB" id="2136472at2759"/>
<dbReference type="GO" id="GO:0003924">
    <property type="term" value="F:GTPase activity"/>
    <property type="evidence" value="ECO:0007669"/>
    <property type="project" value="InterPro"/>
</dbReference>
<dbReference type="GO" id="GO:0005834">
    <property type="term" value="C:heterotrimeric G-protein complex"/>
    <property type="evidence" value="ECO:0007669"/>
    <property type="project" value="InterPro"/>
</dbReference>
<dbReference type="GO" id="GO:0001664">
    <property type="term" value="F:G protein-coupled receptor binding"/>
    <property type="evidence" value="ECO:0007669"/>
    <property type="project" value="InterPro"/>
</dbReference>
<proteinExistence type="predicted"/>
<dbReference type="EMBL" id="MCFG01000117">
    <property type="protein sequence ID" value="ORX81497.1"/>
    <property type="molecule type" value="Genomic_DNA"/>
</dbReference>
<dbReference type="GO" id="GO:0046872">
    <property type="term" value="F:metal ion binding"/>
    <property type="evidence" value="ECO:0007669"/>
    <property type="project" value="UniProtKB-KW"/>
</dbReference>
<dbReference type="PANTHER" id="PTHR10218:SF360">
    <property type="entry name" value="GUANINE NUCLEOTIDE-BINDING PROTEIN SUBUNIT ALPHA HOMOLOG"/>
    <property type="match status" value="1"/>
</dbReference>
<dbReference type="CDD" id="cd00066">
    <property type="entry name" value="G-alpha"/>
    <property type="match status" value="1"/>
</dbReference>
<dbReference type="AlphaFoldDB" id="A0A1Y1X6R4"/>
<feature type="binding site" evidence="5">
    <location>
        <position position="339"/>
    </location>
    <ligand>
        <name>GTP</name>
        <dbReference type="ChEBI" id="CHEBI:37565"/>
    </ligand>
</feature>
<dbReference type="Pfam" id="PF00503">
    <property type="entry name" value="G-alpha"/>
    <property type="match status" value="1"/>
</dbReference>
<protein>
    <submittedName>
        <fullName evidence="7">G-protein alpha subunit</fullName>
    </submittedName>
</protein>
<dbReference type="GO" id="GO:0007188">
    <property type="term" value="P:adenylate cyclase-modulating G protein-coupled receptor signaling pathway"/>
    <property type="evidence" value="ECO:0007669"/>
    <property type="project" value="TreeGrafter"/>
</dbReference>
<keyword evidence="8" id="KW-1185">Reference proteome</keyword>
<keyword evidence="2 5" id="KW-0547">Nucleotide-binding</keyword>
<evidence type="ECO:0000313" key="7">
    <source>
        <dbReference type="EMBL" id="ORX81497.1"/>
    </source>
</evidence>
<keyword evidence="6" id="KW-0460">Magnesium</keyword>
<evidence type="ECO:0000256" key="5">
    <source>
        <dbReference type="PIRSR" id="PIRSR601019-1"/>
    </source>
</evidence>
<accession>A0A1Y1X6R4</accession>
<dbReference type="SUPFAM" id="SSF52540">
    <property type="entry name" value="P-loop containing nucleoside triphosphate hydrolases"/>
    <property type="match status" value="1"/>
</dbReference>
<dbReference type="PROSITE" id="PS51882">
    <property type="entry name" value="G_ALPHA"/>
    <property type="match status" value="1"/>
</dbReference>
<evidence type="ECO:0000256" key="1">
    <source>
        <dbReference type="ARBA" id="ARBA00022723"/>
    </source>
</evidence>
<dbReference type="SUPFAM" id="SSF47895">
    <property type="entry name" value="Transducin (alpha subunit), insertion domain"/>
    <property type="match status" value="1"/>
</dbReference>
<comment type="caution">
    <text evidence="7">The sequence shown here is derived from an EMBL/GenBank/DDBJ whole genome shotgun (WGS) entry which is preliminary data.</text>
</comment>
<dbReference type="Proteomes" id="UP000193944">
    <property type="component" value="Unassembled WGS sequence"/>
</dbReference>
<reference evidence="7 8" key="2">
    <citation type="submission" date="2016-08" db="EMBL/GenBank/DDBJ databases">
        <title>Pervasive Adenine N6-methylation of Active Genes in Fungi.</title>
        <authorList>
            <consortium name="DOE Joint Genome Institute"/>
            <person name="Mondo S.J."/>
            <person name="Dannebaum R.O."/>
            <person name="Kuo R.C."/>
            <person name="Labutti K."/>
            <person name="Haridas S."/>
            <person name="Kuo A."/>
            <person name="Salamov A."/>
            <person name="Ahrendt S.R."/>
            <person name="Lipzen A."/>
            <person name="Sullivan W."/>
            <person name="Andreopoulos W.B."/>
            <person name="Clum A."/>
            <person name="Lindquist E."/>
            <person name="Daum C."/>
            <person name="Ramamoorthy G.K."/>
            <person name="Gryganskyi A."/>
            <person name="Culley D."/>
            <person name="Magnuson J.K."/>
            <person name="James T.Y."/>
            <person name="O'Malley M.A."/>
            <person name="Stajich J.E."/>
            <person name="Spatafora J.W."/>
            <person name="Visel A."/>
            <person name="Grigoriev I.V."/>
        </authorList>
    </citation>
    <scope>NUCLEOTIDE SEQUENCE [LARGE SCALE GENOMIC DNA]</scope>
    <source>
        <strain evidence="7 8">S4</strain>
    </source>
</reference>
<dbReference type="PRINTS" id="PR01241">
    <property type="entry name" value="GPROTEINAFNG"/>
</dbReference>
<dbReference type="SMART" id="SM00275">
    <property type="entry name" value="G_alpha"/>
    <property type="match status" value="1"/>
</dbReference>
<dbReference type="Gene3D" id="1.10.400.10">
    <property type="entry name" value="GI Alpha 1, domain 2-like"/>
    <property type="match status" value="1"/>
</dbReference>
<evidence type="ECO:0000313" key="8">
    <source>
        <dbReference type="Proteomes" id="UP000193944"/>
    </source>
</evidence>
<feature type="binding site" evidence="6">
    <location>
        <position position="55"/>
    </location>
    <ligand>
        <name>Mg(2+)</name>
        <dbReference type="ChEBI" id="CHEBI:18420"/>
    </ligand>
</feature>
<evidence type="ECO:0000256" key="6">
    <source>
        <dbReference type="PIRSR" id="PIRSR601019-2"/>
    </source>
</evidence>
<feature type="binding site" evidence="5">
    <location>
        <begin position="189"/>
        <end position="195"/>
    </location>
    <ligand>
        <name>GTP</name>
        <dbReference type="ChEBI" id="CHEBI:37565"/>
    </ligand>
</feature>